<name>A0A1M6GP83_9FIRM</name>
<accession>A0A1M6GP83</accession>
<evidence type="ECO:0000313" key="19">
    <source>
        <dbReference type="EMBL" id="SHJ11754.1"/>
    </source>
</evidence>
<feature type="transmembrane region" description="Helical" evidence="18">
    <location>
        <begin position="91"/>
        <end position="110"/>
    </location>
</feature>
<dbReference type="EC" id="2.7.8.5" evidence="5"/>
<evidence type="ECO:0000256" key="12">
    <source>
        <dbReference type="ARBA" id="ARBA00023136"/>
    </source>
</evidence>
<keyword evidence="7" id="KW-0444">Lipid biosynthesis</keyword>
<dbReference type="InterPro" id="IPR048254">
    <property type="entry name" value="CDP_ALCOHOL_P_TRANSF_CS"/>
</dbReference>
<dbReference type="Proteomes" id="UP000324781">
    <property type="component" value="Unassembled WGS sequence"/>
</dbReference>
<sequence length="178" mass="20460">MNRIIKHIPNILTVLRMAAVPVFFVLMRDNLITAATWVFLLAEFTDVLDGIIARKFNLITPFGKIADPVADKMMQLTALFMLSRMDMIPRIIPFLVLFKELFLLISGLYLIRKKFDMSSKWFGKLTSVLFFVAIMMAFLGVPREITDVMLWICVGMAVFASIMYARNYFNQVGKKPFS</sequence>
<comment type="catalytic activity">
    <reaction evidence="16">
        <text>a CDP-1,2-diacyl-sn-glycerol + sn-glycerol 3-phosphate = a 1,2-diacyl-sn-glycero-3-phospho-(1'-sn-glycero-3'-phosphate) + CMP + H(+)</text>
        <dbReference type="Rhea" id="RHEA:12593"/>
        <dbReference type="ChEBI" id="CHEBI:15378"/>
        <dbReference type="ChEBI" id="CHEBI:57597"/>
        <dbReference type="ChEBI" id="CHEBI:58332"/>
        <dbReference type="ChEBI" id="CHEBI:60110"/>
        <dbReference type="ChEBI" id="CHEBI:60377"/>
        <dbReference type="EC" id="2.7.8.5"/>
    </reaction>
</comment>
<feature type="transmembrane region" description="Helical" evidence="18">
    <location>
        <begin position="122"/>
        <end position="142"/>
    </location>
</feature>
<comment type="pathway">
    <text evidence="3">Phospholipid metabolism; phosphatidylglycerol biosynthesis; phosphatidylglycerol from CDP-diacylglycerol: step 1/2.</text>
</comment>
<dbReference type="PROSITE" id="PS00379">
    <property type="entry name" value="CDP_ALCOHOL_P_TRANSF"/>
    <property type="match status" value="1"/>
</dbReference>
<keyword evidence="12 18" id="KW-0472">Membrane</keyword>
<dbReference type="PIRSF" id="PIRSF000847">
    <property type="entry name" value="Phos_ph_gly_syn"/>
    <property type="match status" value="1"/>
</dbReference>
<keyword evidence="20" id="KW-1185">Reference proteome</keyword>
<evidence type="ECO:0000256" key="13">
    <source>
        <dbReference type="ARBA" id="ARBA00023209"/>
    </source>
</evidence>
<comment type="function">
    <text evidence="1">This protein catalyzes the committed step to the synthesis of the acidic phospholipids.</text>
</comment>
<evidence type="ECO:0000256" key="17">
    <source>
        <dbReference type="RuleBase" id="RU003750"/>
    </source>
</evidence>
<keyword evidence="8 17" id="KW-0808">Transferase</keyword>
<dbReference type="GO" id="GO:0008444">
    <property type="term" value="F:CDP-diacylglycerol-glycerol-3-phosphate 3-phosphatidyltransferase activity"/>
    <property type="evidence" value="ECO:0007669"/>
    <property type="project" value="UniProtKB-EC"/>
</dbReference>
<dbReference type="OrthoDB" id="9796672at2"/>
<dbReference type="Gene3D" id="1.20.120.1760">
    <property type="match status" value="1"/>
</dbReference>
<organism evidence="19 20">
    <name type="scientific">Thermoclostridium caenicola</name>
    <dbReference type="NCBI Taxonomy" id="659425"/>
    <lineage>
        <taxon>Bacteria</taxon>
        <taxon>Bacillati</taxon>
        <taxon>Bacillota</taxon>
        <taxon>Clostridia</taxon>
        <taxon>Eubacteriales</taxon>
        <taxon>Oscillospiraceae</taxon>
        <taxon>Thermoclostridium</taxon>
    </lineage>
</organism>
<reference evidence="19 20" key="1">
    <citation type="submission" date="2016-11" db="EMBL/GenBank/DDBJ databases">
        <authorList>
            <person name="Varghese N."/>
            <person name="Submissions S."/>
        </authorList>
    </citation>
    <scope>NUCLEOTIDE SEQUENCE [LARGE SCALE GENOMIC DNA]</scope>
    <source>
        <strain evidence="19 20">DSM 19027</strain>
    </source>
</reference>
<evidence type="ECO:0000256" key="11">
    <source>
        <dbReference type="ARBA" id="ARBA00023098"/>
    </source>
</evidence>
<keyword evidence="14" id="KW-1208">Phospholipid metabolism</keyword>
<evidence type="ECO:0000256" key="14">
    <source>
        <dbReference type="ARBA" id="ARBA00023264"/>
    </source>
</evidence>
<dbReference type="Pfam" id="PF01066">
    <property type="entry name" value="CDP-OH_P_transf"/>
    <property type="match status" value="1"/>
</dbReference>
<evidence type="ECO:0000256" key="9">
    <source>
        <dbReference type="ARBA" id="ARBA00022692"/>
    </source>
</evidence>
<dbReference type="GO" id="GO:0016020">
    <property type="term" value="C:membrane"/>
    <property type="evidence" value="ECO:0007669"/>
    <property type="project" value="UniProtKB-SubCell"/>
</dbReference>
<evidence type="ECO:0000256" key="7">
    <source>
        <dbReference type="ARBA" id="ARBA00022516"/>
    </source>
</evidence>
<protein>
    <recommendedName>
        <fullName evidence="6">CDP-diacylglycerol--glycerol-3-phosphate 3-phosphatidyltransferase</fullName>
        <ecNumber evidence="5">2.7.8.5</ecNumber>
    </recommendedName>
    <alternativeName>
        <fullName evidence="15">Phosphatidylglycerophosphate synthase</fullName>
    </alternativeName>
</protein>
<dbReference type="AlphaFoldDB" id="A0A1M6GP83"/>
<evidence type="ECO:0000256" key="18">
    <source>
        <dbReference type="SAM" id="Phobius"/>
    </source>
</evidence>
<comment type="subcellular location">
    <subcellularLocation>
        <location evidence="2">Membrane</location>
        <topology evidence="2">Multi-pass membrane protein</topology>
    </subcellularLocation>
</comment>
<dbReference type="RefSeq" id="WP_149678794.1">
    <property type="nucleotide sequence ID" value="NZ_FQZP01000025.1"/>
</dbReference>
<dbReference type="InterPro" id="IPR050324">
    <property type="entry name" value="CDP-alcohol_PTase-I"/>
</dbReference>
<evidence type="ECO:0000256" key="1">
    <source>
        <dbReference type="ARBA" id="ARBA00003973"/>
    </source>
</evidence>
<dbReference type="EMBL" id="FQZP01000025">
    <property type="protein sequence ID" value="SHJ11754.1"/>
    <property type="molecule type" value="Genomic_DNA"/>
</dbReference>
<evidence type="ECO:0000256" key="8">
    <source>
        <dbReference type="ARBA" id="ARBA00022679"/>
    </source>
</evidence>
<evidence type="ECO:0000256" key="4">
    <source>
        <dbReference type="ARBA" id="ARBA00010441"/>
    </source>
</evidence>
<comment type="similarity">
    <text evidence="4 17">Belongs to the CDP-alcohol phosphatidyltransferase class-I family.</text>
</comment>
<evidence type="ECO:0000256" key="16">
    <source>
        <dbReference type="ARBA" id="ARBA00048586"/>
    </source>
</evidence>
<dbReference type="PANTHER" id="PTHR14269:SF62">
    <property type="entry name" value="CDP-DIACYLGLYCEROL--GLYCEROL-3-PHOSPHATE 3-PHOSPHATIDYLTRANSFERASE 1, CHLOROPLASTIC"/>
    <property type="match status" value="1"/>
</dbReference>
<keyword evidence="13" id="KW-0594">Phospholipid biosynthesis</keyword>
<evidence type="ECO:0000256" key="3">
    <source>
        <dbReference type="ARBA" id="ARBA00005042"/>
    </source>
</evidence>
<evidence type="ECO:0000256" key="6">
    <source>
        <dbReference type="ARBA" id="ARBA00014944"/>
    </source>
</evidence>
<gene>
    <name evidence="19" type="ORF">SAMN05444373_102531</name>
</gene>
<keyword evidence="9 18" id="KW-0812">Transmembrane</keyword>
<feature type="transmembrane region" description="Helical" evidence="18">
    <location>
        <begin position="148"/>
        <end position="165"/>
    </location>
</feature>
<proteinExistence type="inferred from homology"/>
<evidence type="ECO:0000256" key="15">
    <source>
        <dbReference type="ARBA" id="ARBA00033018"/>
    </source>
</evidence>
<evidence type="ECO:0000313" key="20">
    <source>
        <dbReference type="Proteomes" id="UP000324781"/>
    </source>
</evidence>
<evidence type="ECO:0000256" key="2">
    <source>
        <dbReference type="ARBA" id="ARBA00004141"/>
    </source>
</evidence>
<keyword evidence="11" id="KW-0443">Lipid metabolism</keyword>
<evidence type="ECO:0000256" key="10">
    <source>
        <dbReference type="ARBA" id="ARBA00022989"/>
    </source>
</evidence>
<dbReference type="InterPro" id="IPR000462">
    <property type="entry name" value="CDP-OH_P_trans"/>
</dbReference>
<evidence type="ECO:0000256" key="5">
    <source>
        <dbReference type="ARBA" id="ARBA00013170"/>
    </source>
</evidence>
<dbReference type="PANTHER" id="PTHR14269">
    <property type="entry name" value="CDP-DIACYLGLYCEROL--GLYCEROL-3-PHOSPHATE 3-PHOSPHATIDYLTRANSFERASE-RELATED"/>
    <property type="match status" value="1"/>
</dbReference>
<dbReference type="InterPro" id="IPR043130">
    <property type="entry name" value="CDP-OH_PTrfase_TM_dom"/>
</dbReference>
<keyword evidence="10 18" id="KW-1133">Transmembrane helix</keyword>
<dbReference type="GO" id="GO:0006655">
    <property type="term" value="P:phosphatidylglycerol biosynthetic process"/>
    <property type="evidence" value="ECO:0007669"/>
    <property type="project" value="UniProtKB-UniPathway"/>
</dbReference>
<dbReference type="InterPro" id="IPR004570">
    <property type="entry name" value="Phosphatidylglycerol_P_synth"/>
</dbReference>
<dbReference type="UniPathway" id="UPA00084">
    <property type="reaction ID" value="UER00503"/>
</dbReference>